<dbReference type="EMBL" id="BAAFSV010000003">
    <property type="protein sequence ID" value="GAB1316508.1"/>
    <property type="molecule type" value="Genomic_DNA"/>
</dbReference>
<dbReference type="RefSeq" id="XP_070918239.1">
    <property type="nucleotide sequence ID" value="XM_071062138.1"/>
</dbReference>
<feature type="compositionally biased region" description="Low complexity" evidence="1">
    <location>
        <begin position="311"/>
        <end position="324"/>
    </location>
</feature>
<protein>
    <submittedName>
        <fullName evidence="2">HNH nuclease domain-containing protein</fullName>
    </submittedName>
</protein>
<name>A0ABQ0GFI6_9PEZI</name>
<keyword evidence="3" id="KW-1185">Reference proteome</keyword>
<feature type="region of interest" description="Disordered" evidence="1">
    <location>
        <begin position="311"/>
        <end position="420"/>
    </location>
</feature>
<feature type="compositionally biased region" description="Basic residues" evidence="1">
    <location>
        <begin position="405"/>
        <end position="420"/>
    </location>
</feature>
<feature type="region of interest" description="Disordered" evidence="1">
    <location>
        <begin position="1"/>
        <end position="24"/>
    </location>
</feature>
<organism evidence="2 3">
    <name type="scientific">Madurella fahalii</name>
    <dbReference type="NCBI Taxonomy" id="1157608"/>
    <lineage>
        <taxon>Eukaryota</taxon>
        <taxon>Fungi</taxon>
        <taxon>Dikarya</taxon>
        <taxon>Ascomycota</taxon>
        <taxon>Pezizomycotina</taxon>
        <taxon>Sordariomycetes</taxon>
        <taxon>Sordariomycetidae</taxon>
        <taxon>Sordariales</taxon>
        <taxon>Sordariales incertae sedis</taxon>
        <taxon>Madurella</taxon>
    </lineage>
</organism>
<feature type="compositionally biased region" description="Polar residues" evidence="1">
    <location>
        <begin position="376"/>
        <end position="385"/>
    </location>
</feature>
<dbReference type="GeneID" id="98177461"/>
<comment type="caution">
    <text evidence="2">The sequence shown here is derived from an EMBL/GenBank/DDBJ whole genome shotgun (WGS) entry which is preliminary data.</text>
</comment>
<dbReference type="Proteomes" id="UP001628179">
    <property type="component" value="Unassembled WGS sequence"/>
</dbReference>
<reference evidence="2 3" key="1">
    <citation type="submission" date="2024-09" db="EMBL/GenBank/DDBJ databases">
        <title>Itraconazole resistance in Madurella fahalii resulting from another homologue of gene encoding cytochrome P450 14-alpha sterol demethylase (CYP51).</title>
        <authorList>
            <person name="Yoshioka I."/>
            <person name="Fahal A.H."/>
            <person name="Kaneko S."/>
            <person name="Yaguchi T."/>
        </authorList>
    </citation>
    <scope>NUCLEOTIDE SEQUENCE [LARGE SCALE GENOMIC DNA]</scope>
    <source>
        <strain evidence="2 3">IFM 68171</strain>
    </source>
</reference>
<evidence type="ECO:0000313" key="3">
    <source>
        <dbReference type="Proteomes" id="UP001628179"/>
    </source>
</evidence>
<sequence>MGKAQSKSEPSMDTSMKAPQMAAQSPVTIPKLDTDFLLQPPDETSIKRSWMQLSNLIDSHVQAFYDVSDRFNGFGDLIKEDLREYRVVKEQEEAEELTELLRTPRYRKLGLRICIARVVLSSIDFHGHPKETSLDPQVVALLGRFTLLRPDRSPEEEAALSHWRMITAFFLAPGSRDLRDRKPPCVDLLTEFLAVFRPRSGSEEDDQNWTGSLVTIVQKGIDVGEKLFCHPSTWLFDWHPKSACDEVQNQLRDIGPTTRLPRPIVLFPALTELVRPGDGDPKGGVNVVQAADIGPGLVFLEDEILPLASFRSSSPTASSSSQTRPGGGSAAGAPGRKIGDQLDHHSHRKRGSFHSVPAGQYSTAIGPGPSDKPPRRSSTMDSASQLRHWGTASREVDEDSCQSHSARRSRKRDKLRGITR</sequence>
<accession>A0ABQ0GFI6</accession>
<evidence type="ECO:0000256" key="1">
    <source>
        <dbReference type="SAM" id="MobiDB-lite"/>
    </source>
</evidence>
<gene>
    <name evidence="2" type="ORF">MFIFM68171_06718</name>
</gene>
<feature type="compositionally biased region" description="Polar residues" evidence="1">
    <location>
        <begin position="1"/>
        <end position="14"/>
    </location>
</feature>
<proteinExistence type="predicted"/>
<evidence type="ECO:0000313" key="2">
    <source>
        <dbReference type="EMBL" id="GAB1316508.1"/>
    </source>
</evidence>